<dbReference type="AlphaFoldDB" id="A0A6J4S097"/>
<protein>
    <submittedName>
        <fullName evidence="2">Uncharacterized protein</fullName>
    </submittedName>
</protein>
<proteinExistence type="predicted"/>
<gene>
    <name evidence="2" type="ORF">AVDCRST_MAG53-1039</name>
</gene>
<feature type="compositionally biased region" description="Basic residues" evidence="1">
    <location>
        <begin position="1"/>
        <end position="12"/>
    </location>
</feature>
<evidence type="ECO:0000313" key="2">
    <source>
        <dbReference type="EMBL" id="CAA9486583.1"/>
    </source>
</evidence>
<reference evidence="2" key="1">
    <citation type="submission" date="2020-02" db="EMBL/GenBank/DDBJ databases">
        <authorList>
            <person name="Meier V. D."/>
        </authorList>
    </citation>
    <scope>NUCLEOTIDE SEQUENCE</scope>
    <source>
        <strain evidence="2">AVDCRST_MAG53</strain>
    </source>
</reference>
<dbReference type="EMBL" id="CADCVR010000035">
    <property type="protein sequence ID" value="CAA9486583.1"/>
    <property type="molecule type" value="Genomic_DNA"/>
</dbReference>
<feature type="compositionally biased region" description="Basic residues" evidence="1">
    <location>
        <begin position="27"/>
        <end position="41"/>
    </location>
</feature>
<evidence type="ECO:0000256" key="1">
    <source>
        <dbReference type="SAM" id="MobiDB-lite"/>
    </source>
</evidence>
<sequence length="102" mass="11993">DPQGFRARRRGGRAGQPRRAGPERPGRRAQLRGLRRHRPDRHHATLDGLHLHELAGRVRDLHGPHHELRPRHRRDGGRPARLERVRPERPLQPGRAHWHLCR</sequence>
<accession>A0A6J4S097</accession>
<feature type="non-terminal residue" evidence="2">
    <location>
        <position position="1"/>
    </location>
</feature>
<organism evidence="2">
    <name type="scientific">uncultured Solirubrobacteraceae bacterium</name>
    <dbReference type="NCBI Taxonomy" id="1162706"/>
    <lineage>
        <taxon>Bacteria</taxon>
        <taxon>Bacillati</taxon>
        <taxon>Actinomycetota</taxon>
        <taxon>Thermoleophilia</taxon>
        <taxon>Solirubrobacterales</taxon>
        <taxon>Solirubrobacteraceae</taxon>
        <taxon>environmental samples</taxon>
    </lineage>
</organism>
<feature type="region of interest" description="Disordered" evidence="1">
    <location>
        <begin position="60"/>
        <end position="82"/>
    </location>
</feature>
<feature type="non-terminal residue" evidence="2">
    <location>
        <position position="102"/>
    </location>
</feature>
<feature type="region of interest" description="Disordered" evidence="1">
    <location>
        <begin position="1"/>
        <end position="47"/>
    </location>
</feature>
<name>A0A6J4S097_9ACTN</name>